<dbReference type="HOGENOM" id="CLU_985964_0_0_3"/>
<feature type="signal peptide" evidence="2">
    <location>
        <begin position="1"/>
        <end position="21"/>
    </location>
</feature>
<dbReference type="Proteomes" id="UP000010472">
    <property type="component" value="Chromosome"/>
</dbReference>
<dbReference type="KEGG" id="cep:Cri9333_0591"/>
<feature type="chain" id="PRO_5003937799" description="VWFA domain-containing protein" evidence="2">
    <location>
        <begin position="22"/>
        <end position="282"/>
    </location>
</feature>
<protein>
    <recommendedName>
        <fullName evidence="5">VWFA domain-containing protein</fullName>
    </recommendedName>
</protein>
<accession>K9VVN5</accession>
<dbReference type="AlphaFoldDB" id="K9VVN5"/>
<dbReference type="PATRIC" id="fig|1173022.3.peg.650"/>
<organism evidence="3 4">
    <name type="scientific">Crinalium epipsammum PCC 9333</name>
    <dbReference type="NCBI Taxonomy" id="1173022"/>
    <lineage>
        <taxon>Bacteria</taxon>
        <taxon>Bacillati</taxon>
        <taxon>Cyanobacteriota</taxon>
        <taxon>Cyanophyceae</taxon>
        <taxon>Gomontiellales</taxon>
        <taxon>Gomontiellaceae</taxon>
        <taxon>Crinalium</taxon>
    </lineage>
</organism>
<evidence type="ECO:0000313" key="4">
    <source>
        <dbReference type="Proteomes" id="UP000010472"/>
    </source>
</evidence>
<gene>
    <name evidence="3" type="ORF">Cri9333_0591</name>
</gene>
<keyword evidence="4" id="KW-1185">Reference proteome</keyword>
<keyword evidence="2" id="KW-0732">Signal</keyword>
<evidence type="ECO:0008006" key="5">
    <source>
        <dbReference type="Google" id="ProtNLM"/>
    </source>
</evidence>
<keyword evidence="1" id="KW-0175">Coiled coil</keyword>
<feature type="coiled-coil region" evidence="1">
    <location>
        <begin position="142"/>
        <end position="169"/>
    </location>
</feature>
<dbReference type="STRING" id="1173022.Cri9333_0591"/>
<dbReference type="eggNOG" id="ENOG50337N3">
    <property type="taxonomic scope" value="Bacteria"/>
</dbReference>
<proteinExistence type="predicted"/>
<sequence length="282" mass="31425">MKHNQIALLLLLLLPACQVSPDSTSVIKSPTSNPKPIIAGVPSELQPDTNKLQVNTRPLKIVVEIDKSLSTNQTKVQQPKWQDFQPLLQKLRQIGGELAIGTICNNSNQSFIRLRLEKPLTLPQKPIEPSNNINPLKLPELQAEYEKKLTAYQQQLQADQQQQQQWEQNNTTKIKQFQTKLQLLLNKSVACTRTDIWNAVNRADLFLAENDASWGQSTNRIAVLISDGIDDVKAKFLPMKSKAKVILVNGSANIGSLTSLNPELFESTPAAFRYIIATNGGK</sequence>
<evidence type="ECO:0000256" key="2">
    <source>
        <dbReference type="SAM" id="SignalP"/>
    </source>
</evidence>
<dbReference type="EMBL" id="CP003620">
    <property type="protein sequence ID" value="AFZ11537.1"/>
    <property type="molecule type" value="Genomic_DNA"/>
</dbReference>
<reference evidence="3 4" key="1">
    <citation type="submission" date="2012-06" db="EMBL/GenBank/DDBJ databases">
        <title>Finished chromosome of genome of Crinalium epipsammum PCC 9333.</title>
        <authorList>
            <consortium name="US DOE Joint Genome Institute"/>
            <person name="Gugger M."/>
            <person name="Coursin T."/>
            <person name="Rippka R."/>
            <person name="Tandeau De Marsac N."/>
            <person name="Huntemann M."/>
            <person name="Wei C.-L."/>
            <person name="Han J."/>
            <person name="Detter J.C."/>
            <person name="Han C."/>
            <person name="Tapia R."/>
            <person name="Davenport K."/>
            <person name="Daligault H."/>
            <person name="Erkkila T."/>
            <person name="Gu W."/>
            <person name="Munk A.C.C."/>
            <person name="Teshima H."/>
            <person name="Xu Y."/>
            <person name="Chain P."/>
            <person name="Chen A."/>
            <person name="Krypides N."/>
            <person name="Mavromatis K."/>
            <person name="Markowitz V."/>
            <person name="Szeto E."/>
            <person name="Ivanova N."/>
            <person name="Mikhailova N."/>
            <person name="Ovchinnikova G."/>
            <person name="Pagani I."/>
            <person name="Pati A."/>
            <person name="Goodwin L."/>
            <person name="Peters L."/>
            <person name="Pitluck S."/>
            <person name="Woyke T."/>
            <person name="Kerfeld C."/>
        </authorList>
    </citation>
    <scope>NUCLEOTIDE SEQUENCE [LARGE SCALE GENOMIC DNA]</scope>
    <source>
        <strain evidence="3 4">PCC 9333</strain>
    </source>
</reference>
<dbReference type="OrthoDB" id="583046at2"/>
<name>K9VVN5_9CYAN</name>
<evidence type="ECO:0000256" key="1">
    <source>
        <dbReference type="SAM" id="Coils"/>
    </source>
</evidence>
<evidence type="ECO:0000313" key="3">
    <source>
        <dbReference type="EMBL" id="AFZ11537.1"/>
    </source>
</evidence>
<dbReference type="RefSeq" id="WP_015201671.1">
    <property type="nucleotide sequence ID" value="NC_019753.1"/>
</dbReference>